<accession>S7ZTR6</accession>
<feature type="compositionally biased region" description="Basic and acidic residues" evidence="1">
    <location>
        <begin position="405"/>
        <end position="429"/>
    </location>
</feature>
<dbReference type="PANTHER" id="PTHR42088:SF1">
    <property type="entry name" value="YALI0F10131P"/>
    <property type="match status" value="1"/>
</dbReference>
<sequence length="719" mass="78657">MHHHDPKLVMRHSIVQREVVPPLRLPLLVPSATTLPGTGLPSLVVRAPSSSESTDTSKCGGNKCETATSNMTTTVLPIVLGAGVPVICAIVVLVFLHRRHTKKLLHEDAMDKHKSLDFGMDDVTPRKPRKLPNGLEAEMSQPSHSKGLSLDVSPYLLPPGLTGSRDSLHSLARSIDDDKYRPAVFTTQDNGSVRSFPRSRGDDASSLAPSTRQAYPGAEDPNSGLLRNAQGMSRTSPPRYNSPPADKLPQRPPPAHHPNQTGPPMPAPVGHDDRAMTGGSPTSNAGRPQDRAVSPQGPQIPPQPALNPMAELHFEAEPPIVHHTQATPQEEHPNFPLPAHNEAGLHGQAVTTMPTPRISFPASDITVSDYGDDRKPDLTINVHAAEDHRPHLGNRQPPHMNDGQPESHEVAQQKLDVEYEQNNRPDTRRLTLGVRPLPPEDPADNPEQRANRIRSFYKEYFDESKRETTYYQDFGPEFYEDGGYVYDPTTGDYYDSTAPPALPYAEPITRRAMTPPPRAPPRFQGQARHMATNSAGHNNYGGPGPRAFSSASGRMPGPRGAPRKPPPPPTPLQMLPTPHMLKDDSIFMAADFAPAHGVRDRREGRPETPTGGMMPYSPTIRAHTPLASAFDDLSVMPSPHALRKSGTYTSLDFAPPPRFKNSDTGSDAGSIRSNRTGISNTHMNNIRNGNYRVSRLPTDMVGTRDDMMTSLRPNLDMTR</sequence>
<protein>
    <submittedName>
        <fullName evidence="3">Uncharacterized protein</fullName>
    </submittedName>
</protein>
<feature type="transmembrane region" description="Helical" evidence="2">
    <location>
        <begin position="75"/>
        <end position="96"/>
    </location>
</feature>
<dbReference type="EMBL" id="KB644415">
    <property type="protein sequence ID" value="EPS34105.1"/>
    <property type="molecule type" value="Genomic_DNA"/>
</dbReference>
<gene>
    <name evidence="3" type="ORF">PDE_09067</name>
</gene>
<feature type="compositionally biased region" description="Basic and acidic residues" evidence="1">
    <location>
        <begin position="597"/>
        <end position="606"/>
    </location>
</feature>
<keyword evidence="4" id="KW-1185">Reference proteome</keyword>
<dbReference type="PANTHER" id="PTHR42088">
    <property type="entry name" value="YALI0F10131P"/>
    <property type="match status" value="1"/>
</dbReference>
<name>S7ZTR6_PENO1</name>
<feature type="region of interest" description="Disordered" evidence="1">
    <location>
        <begin position="182"/>
        <end position="306"/>
    </location>
</feature>
<feature type="region of interest" description="Disordered" evidence="1">
    <location>
        <begin position="596"/>
        <end position="617"/>
    </location>
</feature>
<dbReference type="HOGENOM" id="CLU_016576_0_0_1"/>
<evidence type="ECO:0000256" key="2">
    <source>
        <dbReference type="SAM" id="Phobius"/>
    </source>
</evidence>
<feature type="region of interest" description="Disordered" evidence="1">
    <location>
        <begin position="388"/>
        <end position="450"/>
    </location>
</feature>
<dbReference type="Proteomes" id="UP000019376">
    <property type="component" value="Unassembled WGS sequence"/>
</dbReference>
<feature type="region of interest" description="Disordered" evidence="1">
    <location>
        <begin position="116"/>
        <end position="151"/>
    </location>
</feature>
<reference evidence="3 4" key="1">
    <citation type="journal article" date="2013" name="PLoS ONE">
        <title>Genomic and secretomic analyses reveal unique features of the lignocellulolytic enzyme system of Penicillium decumbens.</title>
        <authorList>
            <person name="Liu G."/>
            <person name="Zhang L."/>
            <person name="Wei X."/>
            <person name="Zou G."/>
            <person name="Qin Y."/>
            <person name="Ma L."/>
            <person name="Li J."/>
            <person name="Zheng H."/>
            <person name="Wang S."/>
            <person name="Wang C."/>
            <person name="Xun L."/>
            <person name="Zhao G.-P."/>
            <person name="Zhou Z."/>
            <person name="Qu Y."/>
        </authorList>
    </citation>
    <scope>NUCLEOTIDE SEQUENCE [LARGE SCALE GENOMIC DNA]</scope>
    <source>
        <strain evidence="4">114-2 / CGMCC 5302</strain>
    </source>
</reference>
<dbReference type="PhylomeDB" id="S7ZTR6"/>
<feature type="region of interest" description="Disordered" evidence="1">
    <location>
        <begin position="510"/>
        <end position="572"/>
    </location>
</feature>
<feature type="region of interest" description="Disordered" evidence="1">
    <location>
        <begin position="647"/>
        <end position="688"/>
    </location>
</feature>
<feature type="compositionally biased region" description="Polar residues" evidence="1">
    <location>
        <begin position="230"/>
        <end position="239"/>
    </location>
</feature>
<evidence type="ECO:0000256" key="1">
    <source>
        <dbReference type="SAM" id="MobiDB-lite"/>
    </source>
</evidence>
<evidence type="ECO:0000313" key="3">
    <source>
        <dbReference type="EMBL" id="EPS34105.1"/>
    </source>
</evidence>
<dbReference type="OrthoDB" id="5417135at2759"/>
<feature type="compositionally biased region" description="Pro residues" evidence="1">
    <location>
        <begin position="250"/>
        <end position="267"/>
    </location>
</feature>
<keyword evidence="2" id="KW-0812">Transmembrane</keyword>
<dbReference type="AlphaFoldDB" id="S7ZTR6"/>
<dbReference type="STRING" id="933388.S7ZTR6"/>
<keyword evidence="2" id="KW-0472">Membrane</keyword>
<evidence type="ECO:0000313" key="4">
    <source>
        <dbReference type="Proteomes" id="UP000019376"/>
    </source>
</evidence>
<feature type="compositionally biased region" description="Polar residues" evidence="1">
    <location>
        <begin position="662"/>
        <end position="688"/>
    </location>
</feature>
<organism evidence="3 4">
    <name type="scientific">Penicillium oxalicum (strain 114-2 / CGMCC 5302)</name>
    <name type="common">Penicillium decumbens</name>
    <dbReference type="NCBI Taxonomy" id="933388"/>
    <lineage>
        <taxon>Eukaryota</taxon>
        <taxon>Fungi</taxon>
        <taxon>Dikarya</taxon>
        <taxon>Ascomycota</taxon>
        <taxon>Pezizomycotina</taxon>
        <taxon>Eurotiomycetes</taxon>
        <taxon>Eurotiomycetidae</taxon>
        <taxon>Eurotiales</taxon>
        <taxon>Aspergillaceae</taxon>
        <taxon>Penicillium</taxon>
    </lineage>
</organism>
<dbReference type="eggNOG" id="ENOG502REX9">
    <property type="taxonomic scope" value="Eukaryota"/>
</dbReference>
<keyword evidence="2" id="KW-1133">Transmembrane helix</keyword>
<proteinExistence type="predicted"/>